<dbReference type="InterPro" id="IPR000093">
    <property type="entry name" value="DNA_Rcmb_RecR"/>
</dbReference>
<dbReference type="Pfam" id="PF21176">
    <property type="entry name" value="RecR_HhH"/>
    <property type="match status" value="1"/>
</dbReference>
<evidence type="ECO:0000313" key="11">
    <source>
        <dbReference type="Proteomes" id="UP001500635"/>
    </source>
</evidence>
<dbReference type="PANTHER" id="PTHR30446">
    <property type="entry name" value="RECOMBINATION PROTEIN RECR"/>
    <property type="match status" value="1"/>
</dbReference>
<evidence type="ECO:0000259" key="9">
    <source>
        <dbReference type="PROSITE" id="PS50880"/>
    </source>
</evidence>
<dbReference type="InterPro" id="IPR006171">
    <property type="entry name" value="TOPRIM_dom"/>
</dbReference>
<dbReference type="Gene3D" id="6.10.250.240">
    <property type="match status" value="1"/>
</dbReference>
<dbReference type="PROSITE" id="PS50880">
    <property type="entry name" value="TOPRIM"/>
    <property type="match status" value="1"/>
</dbReference>
<evidence type="ECO:0000256" key="2">
    <source>
        <dbReference type="ARBA" id="ARBA00022763"/>
    </source>
</evidence>
<evidence type="ECO:0000256" key="8">
    <source>
        <dbReference type="SAM" id="MobiDB-lite"/>
    </source>
</evidence>
<dbReference type="Proteomes" id="UP001500635">
    <property type="component" value="Unassembled WGS sequence"/>
</dbReference>
<keyword evidence="3 7" id="KW-0863">Zinc-finger</keyword>
<proteinExistence type="inferred from homology"/>
<dbReference type="Pfam" id="PF02132">
    <property type="entry name" value="RecR_ZnF"/>
    <property type="match status" value="1"/>
</dbReference>
<dbReference type="InterPro" id="IPR034137">
    <property type="entry name" value="TOPRIM_RecR"/>
</dbReference>
<evidence type="ECO:0000256" key="3">
    <source>
        <dbReference type="ARBA" id="ARBA00022771"/>
    </source>
</evidence>
<dbReference type="HAMAP" id="MF_00017">
    <property type="entry name" value="RecR"/>
    <property type="match status" value="1"/>
</dbReference>
<feature type="region of interest" description="Disordered" evidence="8">
    <location>
        <begin position="222"/>
        <end position="267"/>
    </location>
</feature>
<comment type="function">
    <text evidence="7">May play a role in DNA repair. It seems to be involved in an RecBC-independent recombinational process of DNA repair. It may act with RecF and RecO.</text>
</comment>
<dbReference type="SUPFAM" id="SSF111304">
    <property type="entry name" value="Recombination protein RecR"/>
    <property type="match status" value="1"/>
</dbReference>
<protein>
    <recommendedName>
        <fullName evidence="7">Recombination protein RecR</fullName>
    </recommendedName>
</protein>
<dbReference type="SMART" id="SM00493">
    <property type="entry name" value="TOPRIM"/>
    <property type="match status" value="1"/>
</dbReference>
<keyword evidence="1 7" id="KW-0479">Metal-binding</keyword>
<dbReference type="PANTHER" id="PTHR30446:SF0">
    <property type="entry name" value="RECOMBINATION PROTEIN RECR"/>
    <property type="match status" value="1"/>
</dbReference>
<evidence type="ECO:0000256" key="5">
    <source>
        <dbReference type="ARBA" id="ARBA00023172"/>
    </source>
</evidence>
<keyword evidence="5 7" id="KW-0233">DNA recombination</keyword>
<keyword evidence="11" id="KW-1185">Reference proteome</keyword>
<sequence>MYEGPVQELIDELAKLPGVGPRGAQRIAFHLLGVQPGDIDRLTRALDRVRNDVRYCEVCGNVSAEIRCRICSDARRDRSTICVVEEAKDVQAVERTREFDGLYHVLGGALNPIKSIGPDKLRIRELLVRLGTATDGVDVSEVIIATDPNTEGEATAAFLVRMLRDFPGLTVTRPASGLPMGAELEFADELTLGRAMTGRRALSEPPRVVAEVRRPLDETLVPAVGDAPTPRPAAPHFDDLPAEPDDMPEDMLPPDPGYSSARMRADV</sequence>
<dbReference type="CDD" id="cd01025">
    <property type="entry name" value="TOPRIM_recR"/>
    <property type="match status" value="1"/>
</dbReference>
<comment type="similarity">
    <text evidence="7">Belongs to the RecR family.</text>
</comment>
<reference evidence="11" key="1">
    <citation type="journal article" date="2019" name="Int. J. Syst. Evol. Microbiol.">
        <title>The Global Catalogue of Microorganisms (GCM) 10K type strain sequencing project: providing services to taxonomists for standard genome sequencing and annotation.</title>
        <authorList>
            <consortium name="The Broad Institute Genomics Platform"/>
            <consortium name="The Broad Institute Genome Sequencing Center for Infectious Disease"/>
            <person name="Wu L."/>
            <person name="Ma J."/>
        </authorList>
    </citation>
    <scope>NUCLEOTIDE SEQUENCE [LARGE SCALE GENOMIC DNA]</scope>
    <source>
        <strain evidence="11">JCM 17688</strain>
    </source>
</reference>
<evidence type="ECO:0000256" key="6">
    <source>
        <dbReference type="ARBA" id="ARBA00023204"/>
    </source>
</evidence>
<keyword evidence="4 7" id="KW-0862">Zinc</keyword>
<dbReference type="Pfam" id="PF13662">
    <property type="entry name" value="Toprim_4"/>
    <property type="match status" value="1"/>
</dbReference>
<comment type="caution">
    <text evidence="10">The sequence shown here is derived from an EMBL/GenBank/DDBJ whole genome shotgun (WGS) entry which is preliminary data.</text>
</comment>
<evidence type="ECO:0000256" key="4">
    <source>
        <dbReference type="ARBA" id="ARBA00022833"/>
    </source>
</evidence>
<dbReference type="InterPro" id="IPR023627">
    <property type="entry name" value="Rcmb_RecR"/>
</dbReference>
<keyword evidence="6 7" id="KW-0234">DNA repair</keyword>
<dbReference type="Gene3D" id="1.10.8.420">
    <property type="entry name" value="RecR Domain 1"/>
    <property type="match status" value="1"/>
</dbReference>
<dbReference type="PROSITE" id="PS01300">
    <property type="entry name" value="RECR"/>
    <property type="match status" value="1"/>
</dbReference>
<name>A0ABP8J7L4_9ACTN</name>
<feature type="zinc finger region" description="C4-type" evidence="7">
    <location>
        <begin position="56"/>
        <end position="71"/>
    </location>
</feature>
<dbReference type="Gene3D" id="3.40.1360.10">
    <property type="match status" value="1"/>
</dbReference>
<keyword evidence="2 7" id="KW-0227">DNA damage</keyword>
<dbReference type="EMBL" id="BAABFR010000010">
    <property type="protein sequence ID" value="GAA4386499.1"/>
    <property type="molecule type" value="Genomic_DNA"/>
</dbReference>
<evidence type="ECO:0000256" key="7">
    <source>
        <dbReference type="HAMAP-Rule" id="MF_00017"/>
    </source>
</evidence>
<gene>
    <name evidence="7 10" type="primary">recR</name>
    <name evidence="10" type="ORF">GCM10023147_09830</name>
</gene>
<dbReference type="NCBIfam" id="TIGR00615">
    <property type="entry name" value="recR"/>
    <property type="match status" value="1"/>
</dbReference>
<feature type="domain" description="Toprim" evidence="9">
    <location>
        <begin position="79"/>
        <end position="179"/>
    </location>
</feature>
<accession>A0ABP8J7L4</accession>
<dbReference type="Gene3D" id="3.30.60.80">
    <property type="match status" value="1"/>
</dbReference>
<evidence type="ECO:0000313" key="10">
    <source>
        <dbReference type="EMBL" id="GAA4386499.1"/>
    </source>
</evidence>
<evidence type="ECO:0000256" key="1">
    <source>
        <dbReference type="ARBA" id="ARBA00022723"/>
    </source>
</evidence>
<dbReference type="Pfam" id="PF21175">
    <property type="entry name" value="RecR_C"/>
    <property type="match status" value="1"/>
</dbReference>
<organism evidence="10 11">
    <name type="scientific">Tsukamurella soli</name>
    <dbReference type="NCBI Taxonomy" id="644556"/>
    <lineage>
        <taxon>Bacteria</taxon>
        <taxon>Bacillati</taxon>
        <taxon>Actinomycetota</taxon>
        <taxon>Actinomycetes</taxon>
        <taxon>Mycobacteriales</taxon>
        <taxon>Tsukamurellaceae</taxon>
        <taxon>Tsukamurella</taxon>
    </lineage>
</organism>
<dbReference type="InterPro" id="IPR015967">
    <property type="entry name" value="Rcmb_RecR_Znf"/>
</dbReference>
<feature type="compositionally biased region" description="Acidic residues" evidence="8">
    <location>
        <begin position="240"/>
        <end position="249"/>
    </location>
</feature>